<evidence type="ECO:0000313" key="2">
    <source>
        <dbReference type="Proteomes" id="UP000177310"/>
    </source>
</evidence>
<gene>
    <name evidence="1" type="ORF">A3J59_02335</name>
</gene>
<name>A0A1G1YG05_9BACT</name>
<organism evidence="1 2">
    <name type="scientific">Candidatus Buchananbacteria bacterium RIFCSPHIGHO2_02_FULL_56_16</name>
    <dbReference type="NCBI Taxonomy" id="1797542"/>
    <lineage>
        <taxon>Bacteria</taxon>
        <taxon>Candidatus Buchananiibacteriota</taxon>
    </lineage>
</organism>
<protein>
    <recommendedName>
        <fullName evidence="3">Methyltransferase, TIGR04325 family</fullName>
    </recommendedName>
</protein>
<sequence length="284" mass="31768">MATIKKIIRALLPPILFLGLKAIAGRFAPPKHEWEYVAADWPADYREGTGWESPDIIKAYRSRWPAFLDSLKGVKPLGLSHESASIDTGSLKDHNLLLTFGYVLATAAGDKKTVSILDWGGGVGHYYLIAKKLLPNRSLSYTIKDTARMCQNGSEFVPEVTFDSTDQCLAQTYDLVFSSASLYYSRDWQLDLRRLAGATGGYLFVTRLPVVQRASSFVAVQHAQRYGYATEYQGWCINQTELLEAARGAGLELIQEFITGERVVIYNAPEPCQVRGYLFKPKRQ</sequence>
<evidence type="ECO:0000313" key="1">
    <source>
        <dbReference type="EMBL" id="OGY51285.1"/>
    </source>
</evidence>
<comment type="caution">
    <text evidence="1">The sequence shown here is derived from an EMBL/GenBank/DDBJ whole genome shotgun (WGS) entry which is preliminary data.</text>
</comment>
<dbReference type="STRING" id="1797542.A3J59_02335"/>
<dbReference type="Pfam" id="PF13489">
    <property type="entry name" value="Methyltransf_23"/>
    <property type="match status" value="1"/>
</dbReference>
<proteinExistence type="predicted"/>
<evidence type="ECO:0008006" key="3">
    <source>
        <dbReference type="Google" id="ProtNLM"/>
    </source>
</evidence>
<dbReference type="Proteomes" id="UP000177310">
    <property type="component" value="Unassembled WGS sequence"/>
</dbReference>
<dbReference type="EMBL" id="MHIL01000020">
    <property type="protein sequence ID" value="OGY51285.1"/>
    <property type="molecule type" value="Genomic_DNA"/>
</dbReference>
<accession>A0A1G1YG05</accession>
<dbReference type="SUPFAM" id="SSF53335">
    <property type="entry name" value="S-adenosyl-L-methionine-dependent methyltransferases"/>
    <property type="match status" value="1"/>
</dbReference>
<dbReference type="InterPro" id="IPR029063">
    <property type="entry name" value="SAM-dependent_MTases_sf"/>
</dbReference>
<dbReference type="AlphaFoldDB" id="A0A1G1YG05"/>
<dbReference type="Gene3D" id="3.40.50.150">
    <property type="entry name" value="Vaccinia Virus protein VP39"/>
    <property type="match status" value="1"/>
</dbReference>
<reference evidence="1 2" key="1">
    <citation type="journal article" date="2016" name="Nat. Commun.">
        <title>Thousands of microbial genomes shed light on interconnected biogeochemical processes in an aquifer system.</title>
        <authorList>
            <person name="Anantharaman K."/>
            <person name="Brown C.T."/>
            <person name="Hug L.A."/>
            <person name="Sharon I."/>
            <person name="Castelle C.J."/>
            <person name="Probst A.J."/>
            <person name="Thomas B.C."/>
            <person name="Singh A."/>
            <person name="Wilkins M.J."/>
            <person name="Karaoz U."/>
            <person name="Brodie E.L."/>
            <person name="Williams K.H."/>
            <person name="Hubbard S.S."/>
            <person name="Banfield J.F."/>
        </authorList>
    </citation>
    <scope>NUCLEOTIDE SEQUENCE [LARGE SCALE GENOMIC DNA]</scope>
</reference>